<proteinExistence type="predicted"/>
<organism evidence="1 2">
    <name type="scientific">Halogranum rubrum</name>
    <dbReference type="NCBI Taxonomy" id="553466"/>
    <lineage>
        <taxon>Archaea</taxon>
        <taxon>Methanobacteriati</taxon>
        <taxon>Methanobacteriota</taxon>
        <taxon>Stenosarchaea group</taxon>
        <taxon>Halobacteria</taxon>
        <taxon>Halobacteriales</taxon>
        <taxon>Haloferacaceae</taxon>
    </lineage>
</organism>
<dbReference type="EMBL" id="FOTC01000001">
    <property type="protein sequence ID" value="SFK58434.1"/>
    <property type="molecule type" value="Genomic_DNA"/>
</dbReference>
<dbReference type="InterPro" id="IPR055951">
    <property type="entry name" value="DUF7529"/>
</dbReference>
<evidence type="ECO:0000313" key="2">
    <source>
        <dbReference type="Proteomes" id="UP000199607"/>
    </source>
</evidence>
<dbReference type="STRING" id="553466.SAMN04487950_0025"/>
<name>A0A1I4APY8_9EURY</name>
<keyword evidence="2" id="KW-1185">Reference proteome</keyword>
<gene>
    <name evidence="1" type="ORF">SAMN04487950_0025</name>
</gene>
<accession>A0A1I4APY8</accession>
<dbReference type="AlphaFoldDB" id="A0A1I4APY8"/>
<reference evidence="2" key="1">
    <citation type="submission" date="2016-10" db="EMBL/GenBank/DDBJ databases">
        <authorList>
            <person name="Varghese N."/>
            <person name="Submissions S."/>
        </authorList>
    </citation>
    <scope>NUCLEOTIDE SEQUENCE [LARGE SCALE GENOMIC DNA]</scope>
    <source>
        <strain evidence="2">CGMCC 1.7738</strain>
    </source>
</reference>
<sequence>MDNHPLTGVLDVWEGVVEDMEATAAEYRDEGWETLELHPGDVNALPSVQERRDGQFGLTVLVPGDEYEAVSSWVDGSEFDEYEVFRAQEGGVVFLVLATKSTATNRVVLTPLYYGVEDAQMMVERATEEGQMQVHVRPLSDDEHVTFTQTDPELLFPE</sequence>
<dbReference type="RefSeq" id="WP_089864189.1">
    <property type="nucleotide sequence ID" value="NZ_FOTC01000001.1"/>
</dbReference>
<dbReference type="Pfam" id="PF24373">
    <property type="entry name" value="DUF7529"/>
    <property type="match status" value="1"/>
</dbReference>
<protein>
    <submittedName>
        <fullName evidence="1">Uncharacterized protein</fullName>
    </submittedName>
</protein>
<dbReference type="Proteomes" id="UP000199607">
    <property type="component" value="Unassembled WGS sequence"/>
</dbReference>
<evidence type="ECO:0000313" key="1">
    <source>
        <dbReference type="EMBL" id="SFK58434.1"/>
    </source>
</evidence>